<protein>
    <submittedName>
        <fullName evidence="4">Uncharacterized protein</fullName>
    </submittedName>
</protein>
<keyword evidence="1" id="KW-0175">Coiled coil</keyword>
<gene>
    <name evidence="4" type="ORF">FXB38_41100</name>
</gene>
<keyword evidence="3" id="KW-0472">Membrane</keyword>
<keyword evidence="3" id="KW-1133">Transmembrane helix</keyword>
<keyword evidence="5" id="KW-1185">Reference proteome</keyword>
<evidence type="ECO:0000313" key="4">
    <source>
        <dbReference type="EMBL" id="TYL70887.1"/>
    </source>
</evidence>
<reference evidence="4 5" key="1">
    <citation type="submission" date="2019-08" db="EMBL/GenBank/DDBJ databases">
        <title>Bradyrhizobium hipponensis sp. nov., a rhizobium isolated from a Lupinus angustifolius root nodule in Tunisia.</title>
        <authorList>
            <person name="Off K."/>
            <person name="Rejili M."/>
            <person name="Mars M."/>
            <person name="Brachmann A."/>
            <person name="Marin M."/>
        </authorList>
    </citation>
    <scope>NUCLEOTIDE SEQUENCE [LARGE SCALE GENOMIC DNA]</scope>
    <source>
        <strain evidence="4 5">CTAW11</strain>
    </source>
</reference>
<organism evidence="4 5">
    <name type="scientific">Bradyrhizobium cytisi</name>
    <dbReference type="NCBI Taxonomy" id="515489"/>
    <lineage>
        <taxon>Bacteria</taxon>
        <taxon>Pseudomonadati</taxon>
        <taxon>Pseudomonadota</taxon>
        <taxon>Alphaproteobacteria</taxon>
        <taxon>Hyphomicrobiales</taxon>
        <taxon>Nitrobacteraceae</taxon>
        <taxon>Bradyrhizobium</taxon>
    </lineage>
</organism>
<feature type="transmembrane region" description="Helical" evidence="3">
    <location>
        <begin position="31"/>
        <end position="52"/>
    </location>
</feature>
<evidence type="ECO:0000256" key="3">
    <source>
        <dbReference type="SAM" id="Phobius"/>
    </source>
</evidence>
<dbReference type="EMBL" id="VSSR01000122">
    <property type="protein sequence ID" value="TYL70887.1"/>
    <property type="molecule type" value="Genomic_DNA"/>
</dbReference>
<feature type="coiled-coil region" evidence="1">
    <location>
        <begin position="47"/>
        <end position="81"/>
    </location>
</feature>
<name>A0A5S4VWN3_9BRAD</name>
<accession>A0A5S4VWN3</accession>
<feature type="region of interest" description="Disordered" evidence="2">
    <location>
        <begin position="1"/>
        <end position="24"/>
    </location>
</feature>
<dbReference type="Proteomes" id="UP000324853">
    <property type="component" value="Unassembled WGS sequence"/>
</dbReference>
<evidence type="ECO:0000256" key="1">
    <source>
        <dbReference type="SAM" id="Coils"/>
    </source>
</evidence>
<dbReference type="OrthoDB" id="8228505at2"/>
<dbReference type="AlphaFoldDB" id="A0A5S4VWN3"/>
<sequence length="189" mass="20577">MKHGMSIWRRHLQEDESPQDGRSSGTSVERALLAVLSVLVVMSCASAVGALMQVKSLKSELATLQRELPLLKDRIARLDDIERSKEAGEKVIDQTTQSSREARVEPAPLILSREEVQLIRDYIKPAPIVGSSTAPVSVGDPITGPAIPFPSPITDKVPKLLGAKFAIRNGTIIIVRKDSRQADAVLRPN</sequence>
<evidence type="ECO:0000256" key="2">
    <source>
        <dbReference type="SAM" id="MobiDB-lite"/>
    </source>
</evidence>
<comment type="caution">
    <text evidence="4">The sequence shown here is derived from an EMBL/GenBank/DDBJ whole genome shotgun (WGS) entry which is preliminary data.</text>
</comment>
<keyword evidence="3" id="KW-0812">Transmembrane</keyword>
<evidence type="ECO:0000313" key="5">
    <source>
        <dbReference type="Proteomes" id="UP000324853"/>
    </source>
</evidence>
<proteinExistence type="predicted"/>